<proteinExistence type="predicted"/>
<evidence type="ECO:0000313" key="1">
    <source>
        <dbReference type="EMBL" id="EQD80376.1"/>
    </source>
</evidence>
<dbReference type="AlphaFoldDB" id="T1C4F9"/>
<dbReference type="Pfam" id="PF13238">
    <property type="entry name" value="AAA_18"/>
    <property type="match status" value="1"/>
</dbReference>
<dbReference type="EMBL" id="AUZX01000721">
    <property type="protein sequence ID" value="EQD80376.1"/>
    <property type="molecule type" value="Genomic_DNA"/>
</dbReference>
<dbReference type="PANTHER" id="PTHR41930:SF1">
    <property type="entry name" value="DEPHOSPHO-COA KINASE"/>
    <property type="match status" value="1"/>
</dbReference>
<sequence>MIVVTGMPGSGKDEFIKVAKSMGWRDIHMGDEVRKYARINKILPIDSEIGKFASSERELHGKDIWARRVWDDLKPETDYIIDGLRNLEEFEYFKSMNENLVLVAIYTEREERLKRIIHRNRPDDIHSHDELVSRDDRELSWGIGNAISLANYMIVNDSTLHEFKMKSRELLGKLQKNII</sequence>
<dbReference type="PANTHER" id="PTHR41930">
    <property type="entry name" value="UPF0200 PROTEIN MJ1399"/>
    <property type="match status" value="1"/>
</dbReference>
<reference evidence="1" key="1">
    <citation type="submission" date="2013-08" db="EMBL/GenBank/DDBJ databases">
        <authorList>
            <person name="Mendez C."/>
            <person name="Richter M."/>
            <person name="Ferrer M."/>
            <person name="Sanchez J."/>
        </authorList>
    </citation>
    <scope>NUCLEOTIDE SEQUENCE</scope>
</reference>
<name>T1C4F9_9ZZZZ</name>
<comment type="caution">
    <text evidence="1">The sequence shown here is derived from an EMBL/GenBank/DDBJ whole genome shotgun (WGS) entry which is preliminary data.</text>
</comment>
<accession>T1C4F9</accession>
<organism evidence="1">
    <name type="scientific">mine drainage metagenome</name>
    <dbReference type="NCBI Taxonomy" id="410659"/>
    <lineage>
        <taxon>unclassified sequences</taxon>
        <taxon>metagenomes</taxon>
        <taxon>ecological metagenomes</taxon>
    </lineage>
</organism>
<gene>
    <name evidence="1" type="ORF">B1A_00951</name>
</gene>
<dbReference type="Gene3D" id="3.40.50.300">
    <property type="entry name" value="P-loop containing nucleotide triphosphate hydrolases"/>
    <property type="match status" value="1"/>
</dbReference>
<reference evidence="1" key="2">
    <citation type="journal article" date="2014" name="ISME J.">
        <title>Microbial stratification in low pH oxic and suboxic macroscopic growths along an acid mine drainage.</title>
        <authorList>
            <person name="Mendez-Garcia C."/>
            <person name="Mesa V."/>
            <person name="Sprenger R.R."/>
            <person name="Richter M."/>
            <person name="Diez M.S."/>
            <person name="Solano J."/>
            <person name="Bargiela R."/>
            <person name="Golyshina O.V."/>
            <person name="Manteca A."/>
            <person name="Ramos J.L."/>
            <person name="Gallego J.R."/>
            <person name="Llorente I."/>
            <person name="Martins Dos Santos V.A."/>
            <person name="Jensen O.N."/>
            <person name="Pelaez A.I."/>
            <person name="Sanchez J."/>
            <person name="Ferrer M."/>
        </authorList>
    </citation>
    <scope>NUCLEOTIDE SEQUENCE</scope>
</reference>
<dbReference type="SUPFAM" id="SSF52540">
    <property type="entry name" value="P-loop containing nucleoside triphosphate hydrolases"/>
    <property type="match status" value="1"/>
</dbReference>
<dbReference type="InterPro" id="IPR027417">
    <property type="entry name" value="P-loop_NTPase"/>
</dbReference>
<evidence type="ECO:0008006" key="2">
    <source>
        <dbReference type="Google" id="ProtNLM"/>
    </source>
</evidence>
<protein>
    <recommendedName>
        <fullName evidence="2">Dephospho-CoA kinase</fullName>
    </recommendedName>
</protein>